<dbReference type="PANTHER" id="PTHR28026:SF9">
    <property type="entry name" value="2-HYDROXY-PALMITIC ACID DIOXYGENASE MPO1"/>
    <property type="match status" value="1"/>
</dbReference>
<dbReference type="GO" id="GO:0016020">
    <property type="term" value="C:membrane"/>
    <property type="evidence" value="ECO:0007669"/>
    <property type="project" value="GOC"/>
</dbReference>
<protein>
    <submittedName>
        <fullName evidence="2">Uncharacterized membrane protein YGL010W</fullName>
    </submittedName>
</protein>
<dbReference type="AlphaFoldDB" id="A0A238VCL9"/>
<dbReference type="Proteomes" id="UP000198412">
    <property type="component" value="Unassembled WGS sequence"/>
</dbReference>
<dbReference type="EMBL" id="FZNX01000001">
    <property type="protein sequence ID" value="SNR31971.1"/>
    <property type="molecule type" value="Genomic_DNA"/>
</dbReference>
<organism evidence="2 3">
    <name type="scientific">Lutibacter flavus</name>
    <dbReference type="NCBI Taxonomy" id="691689"/>
    <lineage>
        <taxon>Bacteria</taxon>
        <taxon>Pseudomonadati</taxon>
        <taxon>Bacteroidota</taxon>
        <taxon>Flavobacteriia</taxon>
        <taxon>Flavobacteriales</taxon>
        <taxon>Flavobacteriaceae</taxon>
        <taxon>Lutibacter</taxon>
    </lineage>
</organism>
<sequence>MSVNTLNMKTKEQWFAEYSISHQNEKNQLIHFICVPAIFFSIVGLLMCIPNKLISNTLNLDSPIIENWAVFILILIHIFYLRMSFSTFIRMFLFSVICVIGNYYLGENLSLFYASLAIFVIAWIGQFYGHKIEGVKPSFFKDLQFLLIGPAWVFEKLSKKQITT</sequence>
<dbReference type="Pfam" id="PF06127">
    <property type="entry name" value="Mpo1-like"/>
    <property type="match status" value="1"/>
</dbReference>
<accession>A0A238VCL9</accession>
<reference evidence="3" key="1">
    <citation type="submission" date="2017-06" db="EMBL/GenBank/DDBJ databases">
        <authorList>
            <person name="Varghese N."/>
            <person name="Submissions S."/>
        </authorList>
    </citation>
    <scope>NUCLEOTIDE SEQUENCE [LARGE SCALE GENOMIC DNA]</scope>
    <source>
        <strain evidence="3">DSM 27993</strain>
    </source>
</reference>
<keyword evidence="1" id="KW-1133">Transmembrane helix</keyword>
<dbReference type="PANTHER" id="PTHR28026">
    <property type="entry name" value="DUF962 DOMAIN PROTEIN (AFU_ORTHOLOGUE AFUA_8G05310)"/>
    <property type="match status" value="1"/>
</dbReference>
<evidence type="ECO:0000313" key="3">
    <source>
        <dbReference type="Proteomes" id="UP000198412"/>
    </source>
</evidence>
<keyword evidence="1" id="KW-0472">Membrane</keyword>
<feature type="transmembrane region" description="Helical" evidence="1">
    <location>
        <begin position="111"/>
        <end position="129"/>
    </location>
</feature>
<dbReference type="InterPro" id="IPR009305">
    <property type="entry name" value="Mpo1-like"/>
</dbReference>
<evidence type="ECO:0000256" key="1">
    <source>
        <dbReference type="SAM" id="Phobius"/>
    </source>
</evidence>
<dbReference type="GO" id="GO:0046521">
    <property type="term" value="P:sphingoid catabolic process"/>
    <property type="evidence" value="ECO:0007669"/>
    <property type="project" value="TreeGrafter"/>
</dbReference>
<keyword evidence="1" id="KW-0812">Transmembrane</keyword>
<name>A0A238VCL9_9FLAO</name>
<proteinExistence type="predicted"/>
<gene>
    <name evidence="2" type="ORF">SAMN04488111_0268</name>
</gene>
<evidence type="ECO:0000313" key="2">
    <source>
        <dbReference type="EMBL" id="SNR31971.1"/>
    </source>
</evidence>
<feature type="transmembrane region" description="Helical" evidence="1">
    <location>
        <begin position="64"/>
        <end position="81"/>
    </location>
</feature>
<keyword evidence="3" id="KW-1185">Reference proteome</keyword>
<feature type="transmembrane region" description="Helical" evidence="1">
    <location>
        <begin position="88"/>
        <end position="105"/>
    </location>
</feature>
<feature type="transmembrane region" description="Helical" evidence="1">
    <location>
        <begin position="29"/>
        <end position="52"/>
    </location>
</feature>